<dbReference type="InterPro" id="IPR005534">
    <property type="entry name" value="Curli_assmbl/transp-comp_CsgG"/>
</dbReference>
<evidence type="ECO:0000256" key="4">
    <source>
        <dbReference type="ARBA" id="ARBA00023139"/>
    </source>
</evidence>
<dbReference type="EMBL" id="DRFT01000161">
    <property type="protein sequence ID" value="HDZ50032.1"/>
    <property type="molecule type" value="Genomic_DNA"/>
</dbReference>
<evidence type="ECO:0000259" key="6">
    <source>
        <dbReference type="Pfam" id="PF16538"/>
    </source>
</evidence>
<gene>
    <name evidence="7" type="ORF">ENH69_02300</name>
</gene>
<dbReference type="Pfam" id="PF16538">
    <property type="entry name" value="FlgT_C"/>
    <property type="match status" value="1"/>
</dbReference>
<sequence length="322" mass="35309">MLKKRKWIAGLTVVFALFLGASFFLEIANAAEKKIRIAVMPLDMRQIKHWWTWDLDVGEGIGEIIITELVNTGAFTVIERAQLQKILDEQQLGKEGILDPTTAARVGKVLGVQLMLLGTVTEFSLDTQKVSVPILGKVDITIARCVINAKMVNVETAEIMAAMKREGQFDRKGFALGRAFGSLQGLSFNSREFHDHILGQATEAAAKGIVEEVVEKTADLEPILVPEPAKITGMVADVSDGEITINVGSKKGVEVGDIFEVYRKIKEIKDPETGEVIMVKKEKIAEIETTEVVGSASVAKIVLLAQDKEIQVLDEVVKQKRS</sequence>
<evidence type="ECO:0000256" key="2">
    <source>
        <dbReference type="ARBA" id="ARBA00022729"/>
    </source>
</evidence>
<feature type="domain" description="Flagellar assembly protein T C-terminal" evidence="6">
    <location>
        <begin position="242"/>
        <end position="318"/>
    </location>
</feature>
<keyword evidence="3" id="KW-0472">Membrane</keyword>
<protein>
    <recommendedName>
        <fullName evidence="6">Flagellar assembly protein T C-terminal domain-containing protein</fullName>
    </recommendedName>
</protein>
<comment type="caution">
    <text evidence="7">The sequence shown here is derived from an EMBL/GenBank/DDBJ whole genome shotgun (WGS) entry which is preliminary data.</text>
</comment>
<evidence type="ECO:0000256" key="1">
    <source>
        <dbReference type="ARBA" id="ARBA00022475"/>
    </source>
</evidence>
<evidence type="ECO:0000313" key="7">
    <source>
        <dbReference type="EMBL" id="HDZ50032.1"/>
    </source>
</evidence>
<dbReference type="PANTHER" id="PTHR41164:SF1">
    <property type="entry name" value="CURLI PRODUCTION ASSEMBLY_TRANSPORT COMPONENT CSGG"/>
    <property type="match status" value="1"/>
</dbReference>
<proteinExistence type="predicted"/>
<keyword evidence="2" id="KW-0732">Signal</keyword>
<name>A0A7C1MCP0_UNCAE</name>
<dbReference type="PANTHER" id="PTHR41164">
    <property type="entry name" value="CURLI PRODUCTION ASSEMBLY/TRANSPORT COMPONENT CSGG"/>
    <property type="match status" value="1"/>
</dbReference>
<keyword evidence="4" id="KW-0564">Palmitate</keyword>
<dbReference type="InterPro" id="IPR032388">
    <property type="entry name" value="FlgT_C"/>
</dbReference>
<reference evidence="7" key="1">
    <citation type="journal article" date="2020" name="mSystems">
        <title>Genome- and Community-Level Interaction Insights into Carbon Utilization and Element Cycling Functions of Hydrothermarchaeota in Hydrothermal Sediment.</title>
        <authorList>
            <person name="Zhou Z."/>
            <person name="Liu Y."/>
            <person name="Xu W."/>
            <person name="Pan J."/>
            <person name="Luo Z.H."/>
            <person name="Li M."/>
        </authorList>
    </citation>
    <scope>NUCLEOTIDE SEQUENCE [LARGE SCALE GENOMIC DNA]</scope>
    <source>
        <strain evidence="7">HyVt-329</strain>
    </source>
</reference>
<dbReference type="GO" id="GO:0030288">
    <property type="term" value="C:outer membrane-bounded periplasmic space"/>
    <property type="evidence" value="ECO:0007669"/>
    <property type="project" value="InterPro"/>
</dbReference>
<keyword evidence="1" id="KW-1003">Cell membrane</keyword>
<dbReference type="Proteomes" id="UP000885667">
    <property type="component" value="Unassembled WGS sequence"/>
</dbReference>
<accession>A0A7C1MCP0</accession>
<organism evidence="7">
    <name type="scientific">Aerophobetes bacterium</name>
    <dbReference type="NCBI Taxonomy" id="2030807"/>
    <lineage>
        <taxon>Bacteria</taxon>
        <taxon>Candidatus Aerophobota</taxon>
    </lineage>
</organism>
<dbReference type="Pfam" id="PF03783">
    <property type="entry name" value="CsgG"/>
    <property type="match status" value="1"/>
</dbReference>
<evidence type="ECO:0000256" key="3">
    <source>
        <dbReference type="ARBA" id="ARBA00023136"/>
    </source>
</evidence>
<dbReference type="AlphaFoldDB" id="A0A7C1MCP0"/>
<evidence type="ECO:0000256" key="5">
    <source>
        <dbReference type="ARBA" id="ARBA00023288"/>
    </source>
</evidence>
<keyword evidence="5" id="KW-0449">Lipoprotein</keyword>
<dbReference type="Gene3D" id="2.40.10.410">
    <property type="entry name" value="FlgT, C-terminal domain"/>
    <property type="match status" value="1"/>
</dbReference>
<dbReference type="InterPro" id="IPR038165">
    <property type="entry name" value="FlgT_C_sf"/>
</dbReference>
<dbReference type="Gene3D" id="3.40.50.10610">
    <property type="entry name" value="ABC-type transport auxiliary lipoprotein component"/>
    <property type="match status" value="1"/>
</dbReference>